<accession>A0A917UJY0</accession>
<proteinExistence type="predicted"/>
<organism evidence="2 3">
    <name type="scientific">Streptomyces brasiliensis</name>
    <dbReference type="NCBI Taxonomy" id="1954"/>
    <lineage>
        <taxon>Bacteria</taxon>
        <taxon>Bacillati</taxon>
        <taxon>Actinomycetota</taxon>
        <taxon>Actinomycetes</taxon>
        <taxon>Kitasatosporales</taxon>
        <taxon>Streptomycetaceae</taxon>
        <taxon>Streptomyces</taxon>
    </lineage>
</organism>
<sequence length="87" mass="9330">MAGQHTAGPFHPDNPLTETREQTMTELGTELFDAIRRDHRAGERPPSSLAARDGVDRLTGHGGDLCPGQGAAGGCWLLPVPRLKGFR</sequence>
<evidence type="ECO:0000313" key="2">
    <source>
        <dbReference type="EMBL" id="GGJ62001.1"/>
    </source>
</evidence>
<dbReference type="Proteomes" id="UP000657574">
    <property type="component" value="Unassembled WGS sequence"/>
</dbReference>
<evidence type="ECO:0000313" key="3">
    <source>
        <dbReference type="Proteomes" id="UP000657574"/>
    </source>
</evidence>
<feature type="region of interest" description="Disordered" evidence="1">
    <location>
        <begin position="37"/>
        <end position="62"/>
    </location>
</feature>
<reference evidence="2" key="1">
    <citation type="journal article" date="2014" name="Int. J. Syst. Evol. Microbiol.">
        <title>Complete genome sequence of Corynebacterium casei LMG S-19264T (=DSM 44701T), isolated from a smear-ripened cheese.</title>
        <authorList>
            <consortium name="US DOE Joint Genome Institute (JGI-PGF)"/>
            <person name="Walter F."/>
            <person name="Albersmeier A."/>
            <person name="Kalinowski J."/>
            <person name="Ruckert C."/>
        </authorList>
    </citation>
    <scope>NUCLEOTIDE SEQUENCE</scope>
    <source>
        <strain evidence="2">JCM 3086</strain>
    </source>
</reference>
<dbReference type="EMBL" id="BMQA01000070">
    <property type="protein sequence ID" value="GGJ62001.1"/>
    <property type="molecule type" value="Genomic_DNA"/>
</dbReference>
<comment type="caution">
    <text evidence="2">The sequence shown here is derived from an EMBL/GenBank/DDBJ whole genome shotgun (WGS) entry which is preliminary data.</text>
</comment>
<dbReference type="RefSeq" id="WP_189316754.1">
    <property type="nucleotide sequence ID" value="NZ_BMQA01000070.1"/>
</dbReference>
<dbReference type="AlphaFoldDB" id="A0A917UJY0"/>
<protein>
    <submittedName>
        <fullName evidence="2">Uncharacterized protein</fullName>
    </submittedName>
</protein>
<name>A0A917UJY0_9ACTN</name>
<feature type="region of interest" description="Disordered" evidence="1">
    <location>
        <begin position="1"/>
        <end position="22"/>
    </location>
</feature>
<gene>
    <name evidence="2" type="ORF">GCM10010121_085760</name>
</gene>
<evidence type="ECO:0000256" key="1">
    <source>
        <dbReference type="SAM" id="MobiDB-lite"/>
    </source>
</evidence>
<reference evidence="2" key="2">
    <citation type="submission" date="2020-09" db="EMBL/GenBank/DDBJ databases">
        <authorList>
            <person name="Sun Q."/>
            <person name="Ohkuma M."/>
        </authorList>
    </citation>
    <scope>NUCLEOTIDE SEQUENCE</scope>
    <source>
        <strain evidence="2">JCM 3086</strain>
    </source>
</reference>
<keyword evidence="3" id="KW-1185">Reference proteome</keyword>